<dbReference type="Gene3D" id="3.40.50.10860">
    <property type="entry name" value="Leucine Dehydrogenase, chain A, domain 1"/>
    <property type="match status" value="1"/>
</dbReference>
<dbReference type="SUPFAM" id="SSF51735">
    <property type="entry name" value="NAD(P)-binding Rossmann-fold domains"/>
    <property type="match status" value="1"/>
</dbReference>
<dbReference type="GO" id="GO:0009073">
    <property type="term" value="P:aromatic amino acid family biosynthetic process"/>
    <property type="evidence" value="ECO:0007669"/>
    <property type="project" value="UniProtKB-KW"/>
</dbReference>
<evidence type="ECO:0000313" key="6">
    <source>
        <dbReference type="Proteomes" id="UP000068164"/>
    </source>
</evidence>
<dbReference type="InterPro" id="IPR022893">
    <property type="entry name" value="Shikimate_DH_fam"/>
</dbReference>
<organism evidence="5 6">
    <name type="scientific">Rhizobium altiplani</name>
    <dbReference type="NCBI Taxonomy" id="1864509"/>
    <lineage>
        <taxon>Bacteria</taxon>
        <taxon>Pseudomonadati</taxon>
        <taxon>Pseudomonadota</taxon>
        <taxon>Alphaproteobacteria</taxon>
        <taxon>Hyphomicrobiales</taxon>
        <taxon>Rhizobiaceae</taxon>
        <taxon>Rhizobium/Agrobacterium group</taxon>
        <taxon>Rhizobium</taxon>
    </lineage>
</organism>
<reference evidence="5 6" key="1">
    <citation type="submission" date="2015-11" db="EMBL/GenBank/DDBJ databases">
        <title>Draft Genome Sequence of the Strain BR 10423 (Rhizobium sp.) isolated from nodules of Mimosa pudica.</title>
        <authorList>
            <person name="Barauna A.C."/>
            <person name="Zilli J.E."/>
            <person name="Simoes-Araujo J.L."/>
            <person name="Reis V.M."/>
            <person name="James E.K."/>
            <person name="Reis F.B.Jr."/>
            <person name="Rouws L.F."/>
            <person name="Passos S.R."/>
            <person name="Gois S.R."/>
        </authorList>
    </citation>
    <scope>NUCLEOTIDE SEQUENCE [LARGE SCALE GENOMIC DNA]</scope>
    <source>
        <strain evidence="5 6">BR10423</strain>
    </source>
</reference>
<dbReference type="Pfam" id="PF08501">
    <property type="entry name" value="Shikimate_dh_N"/>
    <property type="match status" value="1"/>
</dbReference>
<dbReference type="EMBL" id="LNCD01000055">
    <property type="protein sequence ID" value="KWV55150.1"/>
    <property type="molecule type" value="Genomic_DNA"/>
</dbReference>
<feature type="domain" description="Shikimate dehydrogenase substrate binding N-terminal" evidence="4">
    <location>
        <begin position="14"/>
        <end position="96"/>
    </location>
</feature>
<dbReference type="InterPro" id="IPR036291">
    <property type="entry name" value="NAD(P)-bd_dom_sf"/>
</dbReference>
<sequence>MTLAIDGATRLYFIVGDPIIQVKSPAGMSHAFQRRGINAAMLPAQVAPEHLTSFLGGIDHLSNCDGIVVTVPHKFACFEHCATVSDRAALLRAVNVMRRSENGHWHGDMLDGLGFVKAAEEKGGRLQGKKALLLGAGGAGSAIALALLDAGLASLAIHDLDTARRDGLIEKLRTVGREIHAGSPNPEGFDVVANATPAGMKGHDYMPVEVSRFDANMFVGCVVTESNNTPLIAAARGTGCSTANGIDMYAALENLMVEFFQGGSKL</sequence>
<dbReference type="GO" id="GO:0004764">
    <property type="term" value="F:shikimate 3-dehydrogenase (NADP+) activity"/>
    <property type="evidence" value="ECO:0007669"/>
    <property type="project" value="InterPro"/>
</dbReference>
<dbReference type="PANTHER" id="PTHR21089">
    <property type="entry name" value="SHIKIMATE DEHYDROGENASE"/>
    <property type="match status" value="1"/>
</dbReference>
<keyword evidence="2" id="KW-0560">Oxidoreductase</keyword>
<dbReference type="GO" id="GO:0009423">
    <property type="term" value="P:chorismate biosynthetic process"/>
    <property type="evidence" value="ECO:0007669"/>
    <property type="project" value="TreeGrafter"/>
</dbReference>
<dbReference type="Proteomes" id="UP000068164">
    <property type="component" value="Unassembled WGS sequence"/>
</dbReference>
<comment type="caution">
    <text evidence="5">The sequence shown here is derived from an EMBL/GenBank/DDBJ whole genome shotgun (WGS) entry which is preliminary data.</text>
</comment>
<protein>
    <submittedName>
        <fullName evidence="5">Shikimate dehydrogenase</fullName>
    </submittedName>
</protein>
<evidence type="ECO:0000256" key="3">
    <source>
        <dbReference type="ARBA" id="ARBA00023141"/>
    </source>
</evidence>
<dbReference type="InterPro" id="IPR046346">
    <property type="entry name" value="Aminoacid_DH-like_N_sf"/>
</dbReference>
<evidence type="ECO:0000256" key="2">
    <source>
        <dbReference type="ARBA" id="ARBA00023002"/>
    </source>
</evidence>
<comment type="pathway">
    <text evidence="1">Metabolic intermediate biosynthesis; chorismate biosynthesis; chorismate from D-erythrose 4-phosphate and phosphoenolpyruvate: step 4/7.</text>
</comment>
<evidence type="ECO:0000256" key="1">
    <source>
        <dbReference type="ARBA" id="ARBA00004871"/>
    </source>
</evidence>
<dbReference type="PANTHER" id="PTHR21089:SF1">
    <property type="entry name" value="BIFUNCTIONAL 3-DEHYDROQUINATE DEHYDRATASE_SHIKIMATE DEHYDROGENASE, CHLOROPLASTIC"/>
    <property type="match status" value="1"/>
</dbReference>
<dbReference type="RefSeq" id="WP_028749249.1">
    <property type="nucleotide sequence ID" value="NZ_LNCD01000055.1"/>
</dbReference>
<proteinExistence type="predicted"/>
<dbReference type="GO" id="GO:0050661">
    <property type="term" value="F:NADP binding"/>
    <property type="evidence" value="ECO:0007669"/>
    <property type="project" value="TreeGrafter"/>
</dbReference>
<dbReference type="GO" id="GO:0005829">
    <property type="term" value="C:cytosol"/>
    <property type="evidence" value="ECO:0007669"/>
    <property type="project" value="TreeGrafter"/>
</dbReference>
<keyword evidence="6" id="KW-1185">Reference proteome</keyword>
<evidence type="ECO:0000313" key="5">
    <source>
        <dbReference type="EMBL" id="KWV55150.1"/>
    </source>
</evidence>
<dbReference type="AlphaFoldDB" id="A0A109JU23"/>
<name>A0A109JU23_9HYPH</name>
<dbReference type="InterPro" id="IPR013708">
    <property type="entry name" value="Shikimate_DH-bd_N"/>
</dbReference>
<dbReference type="SUPFAM" id="SSF53223">
    <property type="entry name" value="Aminoacid dehydrogenase-like, N-terminal domain"/>
    <property type="match status" value="1"/>
</dbReference>
<accession>A0A109JU23</accession>
<evidence type="ECO:0000259" key="4">
    <source>
        <dbReference type="Pfam" id="PF08501"/>
    </source>
</evidence>
<dbReference type="OrthoDB" id="7873617at2"/>
<dbReference type="Gene3D" id="3.40.50.720">
    <property type="entry name" value="NAD(P)-binding Rossmann-like Domain"/>
    <property type="match status" value="1"/>
</dbReference>
<keyword evidence="3" id="KW-0057">Aromatic amino acid biosynthesis</keyword>
<gene>
    <name evidence="5" type="ORF">AS026_37890</name>
</gene>
<dbReference type="GO" id="GO:0019632">
    <property type="term" value="P:shikimate metabolic process"/>
    <property type="evidence" value="ECO:0007669"/>
    <property type="project" value="TreeGrafter"/>
</dbReference>
<keyword evidence="3" id="KW-0028">Amino-acid biosynthesis</keyword>